<dbReference type="AlphaFoldDB" id="A0A2R5GTH6"/>
<dbReference type="InterPro" id="IPR017871">
    <property type="entry name" value="ABC_transporter-like_CS"/>
</dbReference>
<feature type="domain" description="ABC transporter" evidence="9">
    <location>
        <begin position="312"/>
        <end position="556"/>
    </location>
</feature>
<dbReference type="InterPro" id="IPR003439">
    <property type="entry name" value="ABC_transporter-like_ATP-bd"/>
</dbReference>
<evidence type="ECO:0000256" key="1">
    <source>
        <dbReference type="ARBA" id="ARBA00004141"/>
    </source>
</evidence>
<dbReference type="InterPro" id="IPR003593">
    <property type="entry name" value="AAA+_ATPase"/>
</dbReference>
<keyword evidence="5 8" id="KW-1133">Transmembrane helix</keyword>
<evidence type="ECO:0000256" key="4">
    <source>
        <dbReference type="ARBA" id="ARBA00022840"/>
    </source>
</evidence>
<feature type="transmembrane region" description="Helical" evidence="8">
    <location>
        <begin position="118"/>
        <end position="144"/>
    </location>
</feature>
<dbReference type="GO" id="GO:0005524">
    <property type="term" value="F:ATP binding"/>
    <property type="evidence" value="ECO:0007669"/>
    <property type="project" value="UniProtKB-KW"/>
</dbReference>
<dbReference type="PROSITE" id="PS50893">
    <property type="entry name" value="ABC_TRANSPORTER_2"/>
    <property type="match status" value="1"/>
</dbReference>
<keyword evidence="6 8" id="KW-0472">Membrane</keyword>
<keyword evidence="3" id="KW-0547">Nucleotide-binding</keyword>
<evidence type="ECO:0000313" key="10">
    <source>
        <dbReference type="EMBL" id="GBG31691.1"/>
    </source>
</evidence>
<name>A0A2R5GTH6_9STRA</name>
<dbReference type="PANTHER" id="PTHR24221">
    <property type="entry name" value="ATP-BINDING CASSETTE SUB-FAMILY B"/>
    <property type="match status" value="1"/>
</dbReference>
<dbReference type="SMART" id="SM00382">
    <property type="entry name" value="AAA"/>
    <property type="match status" value="1"/>
</dbReference>
<dbReference type="PROSITE" id="PS00211">
    <property type="entry name" value="ABC_TRANSPORTER_1"/>
    <property type="match status" value="1"/>
</dbReference>
<dbReference type="SUPFAM" id="SSF52540">
    <property type="entry name" value="P-loop containing nucleoside triphosphate hydrolases"/>
    <property type="match status" value="1"/>
</dbReference>
<dbReference type="PANTHER" id="PTHR24221:SF654">
    <property type="entry name" value="ATP-BINDING CASSETTE SUB-FAMILY B MEMBER 6"/>
    <property type="match status" value="1"/>
</dbReference>
<protein>
    <submittedName>
        <fullName evidence="10">ABC transporter, putative</fullName>
    </submittedName>
</protein>
<evidence type="ECO:0000313" key="11">
    <source>
        <dbReference type="Proteomes" id="UP000241890"/>
    </source>
</evidence>
<evidence type="ECO:0000256" key="3">
    <source>
        <dbReference type="ARBA" id="ARBA00022741"/>
    </source>
</evidence>
<keyword evidence="4" id="KW-0067">ATP-binding</keyword>
<reference evidence="10 11" key="1">
    <citation type="submission" date="2017-12" db="EMBL/GenBank/DDBJ databases">
        <title>Sequencing, de novo assembly and annotation of complete genome of a new Thraustochytrid species, strain FCC1311.</title>
        <authorList>
            <person name="Sedici K."/>
            <person name="Godart F."/>
            <person name="Aiese Cigliano R."/>
            <person name="Sanseverino W."/>
            <person name="Barakat M."/>
            <person name="Ortet P."/>
            <person name="Marechal E."/>
            <person name="Cagnac O."/>
            <person name="Amato A."/>
        </authorList>
    </citation>
    <scope>NUCLEOTIDE SEQUENCE [LARGE SCALE GENOMIC DNA]</scope>
</reference>
<dbReference type="EMBL" id="BEYU01000104">
    <property type="protein sequence ID" value="GBG31691.1"/>
    <property type="molecule type" value="Genomic_DNA"/>
</dbReference>
<dbReference type="Proteomes" id="UP000241890">
    <property type="component" value="Unassembled WGS sequence"/>
</dbReference>
<dbReference type="Gene3D" id="3.40.50.300">
    <property type="entry name" value="P-loop containing nucleotide triphosphate hydrolases"/>
    <property type="match status" value="1"/>
</dbReference>
<comment type="caution">
    <text evidence="10">The sequence shown here is derived from an EMBL/GenBank/DDBJ whole genome shotgun (WGS) entry which is preliminary data.</text>
</comment>
<keyword evidence="2 8" id="KW-0812">Transmembrane</keyword>
<dbReference type="InterPro" id="IPR027417">
    <property type="entry name" value="P-loop_NTPase"/>
</dbReference>
<evidence type="ECO:0000256" key="2">
    <source>
        <dbReference type="ARBA" id="ARBA00022692"/>
    </source>
</evidence>
<feature type="transmembrane region" description="Helical" evidence="8">
    <location>
        <begin position="215"/>
        <end position="238"/>
    </location>
</feature>
<dbReference type="CDD" id="cd03228">
    <property type="entry name" value="ABCC_MRP_Like"/>
    <property type="match status" value="1"/>
</dbReference>
<keyword evidence="11" id="KW-1185">Reference proteome</keyword>
<comment type="similarity">
    <text evidence="7">Belongs to the ABC transporter superfamily. ABCB family. Heavy Metal importer (TC 3.A.1.210) subfamily.</text>
</comment>
<dbReference type="Pfam" id="PF00005">
    <property type="entry name" value="ABC_tran"/>
    <property type="match status" value="1"/>
</dbReference>
<dbReference type="OrthoDB" id="203818at2759"/>
<evidence type="ECO:0000259" key="9">
    <source>
        <dbReference type="PROSITE" id="PS50893"/>
    </source>
</evidence>
<dbReference type="GO" id="GO:0016020">
    <property type="term" value="C:membrane"/>
    <property type="evidence" value="ECO:0007669"/>
    <property type="project" value="UniProtKB-SubCell"/>
</dbReference>
<evidence type="ECO:0000256" key="7">
    <source>
        <dbReference type="ARBA" id="ARBA00024363"/>
    </source>
</evidence>
<dbReference type="GO" id="GO:0016887">
    <property type="term" value="F:ATP hydrolysis activity"/>
    <property type="evidence" value="ECO:0007669"/>
    <property type="project" value="InterPro"/>
</dbReference>
<gene>
    <name evidence="10" type="ORF">FCC1311_014491</name>
</gene>
<comment type="subcellular location">
    <subcellularLocation>
        <location evidence="1">Membrane</location>
        <topology evidence="1">Multi-pass membrane protein</topology>
    </subcellularLocation>
</comment>
<evidence type="ECO:0000256" key="5">
    <source>
        <dbReference type="ARBA" id="ARBA00022989"/>
    </source>
</evidence>
<dbReference type="GO" id="GO:0034040">
    <property type="term" value="F:ATPase-coupled lipid transmembrane transporter activity"/>
    <property type="evidence" value="ECO:0007669"/>
    <property type="project" value="TreeGrafter"/>
</dbReference>
<evidence type="ECO:0000256" key="6">
    <source>
        <dbReference type="ARBA" id="ARBA00023136"/>
    </source>
</evidence>
<dbReference type="InterPro" id="IPR036640">
    <property type="entry name" value="ABC1_TM_sf"/>
</dbReference>
<dbReference type="InterPro" id="IPR039421">
    <property type="entry name" value="Type_1_exporter"/>
</dbReference>
<accession>A0A2R5GTH6</accession>
<dbReference type="SUPFAM" id="SSF90123">
    <property type="entry name" value="ABC transporter transmembrane region"/>
    <property type="match status" value="1"/>
</dbReference>
<sequence length="557" mass="60874">MVEEKFDVGESVLGDVVSPFWKAVFLVHLDFFSILGIACALSIPLGIFGGFENTLPLRLSGALARARRALLFDISLNTMVIAESKYTASYLLEQIHVLSEFEADTKFLRIREAQNIKIVAVFCLIIFWQGFLLAAALAGAILALDLVLYQRLVEPHLAQKFKLLQRVQANFLDVLRGADVVAMHNAETIESRALHSMEAPGVKIDRSTGRTMFRVMSFTIFLMGIMLPALLGFCWALFQRADDPRTIASELFALLAMLMIIDELHKSLNRLTMTAKSAVSYGQAALAADPHYKPMNADVDNATPADNEDTFVGPGDLTFSAVSVQYPDTTAPAVRDVCFTIPQGTAMAIVAESGAGKSTLFRAASSLIHHTGSIKFGNVELNGATKHAIRARMGFVSQDSELFARSIRDNIWFGNTGVPNDEKIWSVMTALGLAVWAQGLAQGLDTVLASEKMVSGGQAQRLQIARLLCRENVHFVLLDECMSALDPLMRSAVTKELKTFLEDKTTLVVTHSHDTIADLCQSVLDIGKLQRGIANALLDTPTFLENLSSSSREVSLS</sequence>
<evidence type="ECO:0000256" key="8">
    <source>
        <dbReference type="SAM" id="Phobius"/>
    </source>
</evidence>
<organism evidence="10 11">
    <name type="scientific">Hondaea fermentalgiana</name>
    <dbReference type="NCBI Taxonomy" id="2315210"/>
    <lineage>
        <taxon>Eukaryota</taxon>
        <taxon>Sar</taxon>
        <taxon>Stramenopiles</taxon>
        <taxon>Bigyra</taxon>
        <taxon>Labyrinthulomycetes</taxon>
        <taxon>Thraustochytrida</taxon>
        <taxon>Thraustochytriidae</taxon>
        <taxon>Hondaea</taxon>
    </lineage>
</organism>
<proteinExistence type="inferred from homology"/>
<dbReference type="Gene3D" id="1.20.1560.10">
    <property type="entry name" value="ABC transporter type 1, transmembrane domain"/>
    <property type="match status" value="1"/>
</dbReference>
<feature type="transmembrane region" description="Helical" evidence="8">
    <location>
        <begin position="20"/>
        <end position="48"/>
    </location>
</feature>
<dbReference type="InParanoid" id="A0A2R5GTH6"/>